<dbReference type="InterPro" id="IPR043128">
    <property type="entry name" value="Rev_trsase/Diguanyl_cyclase"/>
</dbReference>
<protein>
    <submittedName>
        <fullName evidence="2">Putative reverse transcriptase domain-containing protein</fullName>
    </submittedName>
</protein>
<feature type="compositionally biased region" description="Basic and acidic residues" evidence="1">
    <location>
        <begin position="210"/>
        <end position="226"/>
    </location>
</feature>
<dbReference type="SUPFAM" id="SSF56672">
    <property type="entry name" value="DNA/RNA polymerases"/>
    <property type="match status" value="1"/>
</dbReference>
<reference evidence="2" key="1">
    <citation type="journal article" date="2019" name="Sci. Rep.">
        <title>Draft genome of Tanacetum cinerariifolium, the natural source of mosquito coil.</title>
        <authorList>
            <person name="Yamashiro T."/>
            <person name="Shiraishi A."/>
            <person name="Satake H."/>
            <person name="Nakayama K."/>
        </authorList>
    </citation>
    <scope>NUCLEOTIDE SEQUENCE</scope>
</reference>
<dbReference type="Gene3D" id="3.30.70.270">
    <property type="match status" value="1"/>
</dbReference>
<feature type="compositionally biased region" description="Low complexity" evidence="1">
    <location>
        <begin position="40"/>
        <end position="54"/>
    </location>
</feature>
<accession>A0A6L2M413</accession>
<feature type="region of interest" description="Disordered" evidence="1">
    <location>
        <begin position="206"/>
        <end position="238"/>
    </location>
</feature>
<name>A0A6L2M413_TANCI</name>
<sequence length="487" mass="55045">MPPRMKNHSAGRGGATPMGGRTDARKGRGGGRGNDDNDDINNNGNNDGICNAGNVNGRSGYNNTKTENNEEGRKKGNSRDGNDNNNGNRCSYKEFLACKPKEFDGKGGAIAYTQWVEKMESARGRITIVGMAYDDFKTLLKDEYYPYNKMQKLENEFWNHTMMGLVIQPTQIIPEIHGMVQATEPTTIHSAILKAGGLTDDAIRNGLLKRSSEKRKESGETVKQENSRNNNKRAKTRKGFVATDSGSFDIIVGMDWLSKLKEKIVSHERIIRIPLLNGDVLEVHGKQLEENPNHLTSMKAHEKKLEDILILRDFPKVFLGDLTGLPPIRLVEFQDLVPEATPVAKALYHLAPSTMQELSDQLQELQDKGFIHPSHSPWGSPILFVKKKDGSLCMCIDYRKLNKLTVKNRYPLLRINDLFDQLQALRCHLEEIHVTWAHLEKKWTRLRLYTIYLEETMHTERGDGVADFKRRRQDFQSDGVMDLAAAS</sequence>
<feature type="region of interest" description="Disordered" evidence="1">
    <location>
        <begin position="1"/>
        <end position="86"/>
    </location>
</feature>
<organism evidence="2">
    <name type="scientific">Tanacetum cinerariifolium</name>
    <name type="common">Dalmatian daisy</name>
    <name type="synonym">Chrysanthemum cinerariifolium</name>
    <dbReference type="NCBI Taxonomy" id="118510"/>
    <lineage>
        <taxon>Eukaryota</taxon>
        <taxon>Viridiplantae</taxon>
        <taxon>Streptophyta</taxon>
        <taxon>Embryophyta</taxon>
        <taxon>Tracheophyta</taxon>
        <taxon>Spermatophyta</taxon>
        <taxon>Magnoliopsida</taxon>
        <taxon>eudicotyledons</taxon>
        <taxon>Gunneridae</taxon>
        <taxon>Pentapetalae</taxon>
        <taxon>asterids</taxon>
        <taxon>campanulids</taxon>
        <taxon>Asterales</taxon>
        <taxon>Asteraceae</taxon>
        <taxon>Asteroideae</taxon>
        <taxon>Anthemideae</taxon>
        <taxon>Anthemidinae</taxon>
        <taxon>Tanacetum</taxon>
    </lineage>
</organism>
<dbReference type="AlphaFoldDB" id="A0A6L2M413"/>
<comment type="caution">
    <text evidence="2">The sequence shown here is derived from an EMBL/GenBank/DDBJ whole genome shotgun (WGS) entry which is preliminary data.</text>
</comment>
<evidence type="ECO:0000313" key="2">
    <source>
        <dbReference type="EMBL" id="GEU67352.1"/>
    </source>
</evidence>
<feature type="compositionally biased region" description="Basic and acidic residues" evidence="1">
    <location>
        <begin position="67"/>
        <end position="82"/>
    </location>
</feature>
<evidence type="ECO:0000256" key="1">
    <source>
        <dbReference type="SAM" id="MobiDB-lite"/>
    </source>
</evidence>
<feature type="compositionally biased region" description="Polar residues" evidence="1">
    <location>
        <begin position="56"/>
        <end position="66"/>
    </location>
</feature>
<dbReference type="Pfam" id="PF08284">
    <property type="entry name" value="RVP_2"/>
    <property type="match status" value="1"/>
</dbReference>
<keyword evidence="2" id="KW-0695">RNA-directed DNA polymerase</keyword>
<dbReference type="GO" id="GO:0003964">
    <property type="term" value="F:RNA-directed DNA polymerase activity"/>
    <property type="evidence" value="ECO:0007669"/>
    <property type="project" value="UniProtKB-KW"/>
</dbReference>
<keyword evidence="2" id="KW-0808">Transferase</keyword>
<keyword evidence="2" id="KW-0548">Nucleotidyltransferase</keyword>
<dbReference type="PANTHER" id="PTHR15503">
    <property type="entry name" value="LDOC1 RELATED"/>
    <property type="match status" value="1"/>
</dbReference>
<gene>
    <name evidence="2" type="ORF">Tci_039330</name>
</gene>
<dbReference type="Gene3D" id="3.10.10.10">
    <property type="entry name" value="HIV Type 1 Reverse Transcriptase, subunit A, domain 1"/>
    <property type="match status" value="1"/>
</dbReference>
<dbReference type="InterPro" id="IPR043502">
    <property type="entry name" value="DNA/RNA_pol_sf"/>
</dbReference>
<dbReference type="InterPro" id="IPR032567">
    <property type="entry name" value="RTL1-rel"/>
</dbReference>
<proteinExistence type="predicted"/>
<dbReference type="EMBL" id="BKCJ010005548">
    <property type="protein sequence ID" value="GEU67352.1"/>
    <property type="molecule type" value="Genomic_DNA"/>
</dbReference>
<dbReference type="PANTHER" id="PTHR15503:SF45">
    <property type="entry name" value="RNA-DIRECTED DNA POLYMERASE HOMOLOG"/>
    <property type="match status" value="1"/>
</dbReference>